<dbReference type="SUPFAM" id="SSF48452">
    <property type="entry name" value="TPR-like"/>
    <property type="match status" value="1"/>
</dbReference>
<feature type="region of interest" description="Disordered" evidence="3">
    <location>
        <begin position="307"/>
        <end position="326"/>
    </location>
</feature>
<feature type="transmembrane region" description="Helical" evidence="4">
    <location>
        <begin position="90"/>
        <end position="109"/>
    </location>
</feature>
<dbReference type="AlphaFoldDB" id="A0A419A513"/>
<dbReference type="Gene3D" id="1.25.40.10">
    <property type="entry name" value="Tetratricopeptide repeat domain"/>
    <property type="match status" value="1"/>
</dbReference>
<keyword evidence="4" id="KW-0472">Membrane</keyword>
<dbReference type="InterPro" id="IPR011990">
    <property type="entry name" value="TPR-like_helical_dom_sf"/>
</dbReference>
<gene>
    <name evidence="5" type="primary">ccmI</name>
    <name evidence="5" type="ORF">D3P05_13950</name>
</gene>
<evidence type="ECO:0000256" key="1">
    <source>
        <dbReference type="ARBA" id="ARBA00004196"/>
    </source>
</evidence>
<evidence type="ECO:0000256" key="3">
    <source>
        <dbReference type="SAM" id="MobiDB-lite"/>
    </source>
</evidence>
<dbReference type="NCBIfam" id="TIGR03142">
    <property type="entry name" value="cytochro_ccmI"/>
    <property type="match status" value="1"/>
</dbReference>
<feature type="region of interest" description="Disordered" evidence="3">
    <location>
        <begin position="133"/>
        <end position="152"/>
    </location>
</feature>
<keyword evidence="4" id="KW-1133">Transmembrane helix</keyword>
<feature type="compositionally biased region" description="Low complexity" evidence="3">
    <location>
        <begin position="138"/>
        <end position="150"/>
    </location>
</feature>
<sequence>MFWILCAALVVIVMVAVMMPFLRARDAAQPAAAYDLRVYRDQLREVDRDLERGVIGADEAARLRIEIGRKVLEADRHLSDAPGSSGRGTLIGAALVLVVLIGGAVALYLREGMPGAPDQPLLQRFADAQAAYDSRPSQAEAEAGAPARQALPEPDEDYLRLIEQLREAVARNPDDIEGLALLATHELRLGNIGAARDAQAHLVQLRGDQASADDLVRLATLMIEAAGGLITPESEQVLARGLQRQPGHPQGRYLLGMMQLQNGRPDRAFPIWRRLLEEGPETAPWIPSIRAAIGDLAWYAGVPDYQPPAPRPAPGPAVPQPGPDADALAAAEDMTPEERQQMIEGMVVQLETRLAEQGGSPQEWGRLISSLAVLGETARAAEIWADAQQVFADSPPALAVVRAAAQQAGLVE</sequence>
<dbReference type="InterPro" id="IPR017560">
    <property type="entry name" value="Cyt_c_biogenesis_CcmI"/>
</dbReference>
<keyword evidence="2" id="KW-0201">Cytochrome c-type biogenesis</keyword>
<comment type="caution">
    <text evidence="5">The sequence shown here is derived from an EMBL/GenBank/DDBJ whole genome shotgun (WGS) entry which is preliminary data.</text>
</comment>
<evidence type="ECO:0000313" key="6">
    <source>
        <dbReference type="Proteomes" id="UP000283587"/>
    </source>
</evidence>
<name>A0A419A513_9RHOB</name>
<dbReference type="Proteomes" id="UP000283587">
    <property type="component" value="Unassembled WGS sequence"/>
</dbReference>
<dbReference type="EMBL" id="QZEW01000059">
    <property type="protein sequence ID" value="RJL10415.1"/>
    <property type="molecule type" value="Genomic_DNA"/>
</dbReference>
<keyword evidence="6" id="KW-1185">Reference proteome</keyword>
<feature type="compositionally biased region" description="Pro residues" evidence="3">
    <location>
        <begin position="307"/>
        <end position="322"/>
    </location>
</feature>
<dbReference type="GO" id="GO:0005886">
    <property type="term" value="C:plasma membrane"/>
    <property type="evidence" value="ECO:0007669"/>
    <property type="project" value="TreeGrafter"/>
</dbReference>
<dbReference type="GO" id="GO:0030313">
    <property type="term" value="C:cell envelope"/>
    <property type="evidence" value="ECO:0007669"/>
    <property type="project" value="UniProtKB-SubCell"/>
</dbReference>
<dbReference type="RefSeq" id="WP_119898766.1">
    <property type="nucleotide sequence ID" value="NZ_QNRC01000001.1"/>
</dbReference>
<organism evidence="5 6">
    <name type="scientific">Paracoccus siganidrum</name>
    <dbReference type="NCBI Taxonomy" id="1276757"/>
    <lineage>
        <taxon>Bacteria</taxon>
        <taxon>Pseudomonadati</taxon>
        <taxon>Pseudomonadota</taxon>
        <taxon>Alphaproteobacteria</taxon>
        <taxon>Rhodobacterales</taxon>
        <taxon>Paracoccaceae</taxon>
        <taxon>Paracoccus</taxon>
    </lineage>
</organism>
<dbReference type="OrthoDB" id="9815847at2"/>
<protein>
    <submittedName>
        <fullName evidence="5">C-type cytochrome biogenesis protein CcmI</fullName>
    </submittedName>
</protein>
<dbReference type="InterPro" id="IPR051263">
    <property type="entry name" value="C-type_cytochrome_biogenesis"/>
</dbReference>
<keyword evidence="4" id="KW-0812">Transmembrane</keyword>
<proteinExistence type="predicted"/>
<evidence type="ECO:0000256" key="4">
    <source>
        <dbReference type="SAM" id="Phobius"/>
    </source>
</evidence>
<reference evidence="6" key="1">
    <citation type="submission" date="2018-09" db="EMBL/GenBank/DDBJ databases">
        <title>Paracoccus onubensis nov. sp. a moderate halophilic bacterium isolated from Gruta de las Maravillas (Aracena, Spain).</title>
        <authorList>
            <person name="Jurado V."/>
            <person name="Gutierrez-Patricio S."/>
            <person name="Gonzalez-Pimentel J.L."/>
            <person name="Miller A.Z."/>
            <person name="Laiz L."/>
            <person name="Saiz-Jimenez C."/>
        </authorList>
    </citation>
    <scope>NUCLEOTIDE SEQUENCE [LARGE SCALE GENOMIC DNA]</scope>
    <source>
        <strain evidence="6">DSM 26381</strain>
    </source>
</reference>
<dbReference type="PANTHER" id="PTHR47870:SF1">
    <property type="entry name" value="CYTOCHROME C-TYPE BIOGENESIS PROTEIN CCMH"/>
    <property type="match status" value="1"/>
</dbReference>
<comment type="subcellular location">
    <subcellularLocation>
        <location evidence="1">Cell envelope</location>
    </subcellularLocation>
</comment>
<dbReference type="GO" id="GO:0017004">
    <property type="term" value="P:cytochrome complex assembly"/>
    <property type="evidence" value="ECO:0007669"/>
    <property type="project" value="UniProtKB-KW"/>
</dbReference>
<dbReference type="PANTHER" id="PTHR47870">
    <property type="entry name" value="CYTOCHROME C-TYPE BIOGENESIS PROTEIN CCMH"/>
    <property type="match status" value="1"/>
</dbReference>
<evidence type="ECO:0000313" key="5">
    <source>
        <dbReference type="EMBL" id="RJL10415.1"/>
    </source>
</evidence>
<accession>A0A419A513</accession>
<evidence type="ECO:0000256" key="2">
    <source>
        <dbReference type="ARBA" id="ARBA00022748"/>
    </source>
</evidence>